<dbReference type="Proteomes" id="UP000535908">
    <property type="component" value="Unassembled WGS sequence"/>
</dbReference>
<dbReference type="AlphaFoldDB" id="A0A7X1CQJ3"/>
<dbReference type="EMBL" id="JAARWN010000013">
    <property type="protein sequence ID" value="MBC1937105.1"/>
    <property type="molecule type" value="Genomic_DNA"/>
</dbReference>
<accession>A0A7X1CQJ3</accession>
<dbReference type="InterPro" id="IPR025334">
    <property type="entry name" value="DUF4240"/>
</dbReference>
<reference evidence="2 3" key="1">
    <citation type="submission" date="2020-03" db="EMBL/GenBank/DDBJ databases">
        <title>Soil Listeria distribution.</title>
        <authorList>
            <person name="Liao J."/>
            <person name="Wiedmann M."/>
        </authorList>
    </citation>
    <scope>NUCLEOTIDE SEQUENCE [LARGE SCALE GENOMIC DNA]</scope>
    <source>
        <strain evidence="2 3">FSL L7-0741</strain>
    </source>
</reference>
<protein>
    <submittedName>
        <fullName evidence="2">DUF4240 domain-containing protein</fullName>
    </submittedName>
</protein>
<comment type="caution">
    <text evidence="2">The sequence shown here is derived from an EMBL/GenBank/DDBJ whole genome shotgun (WGS) entry which is preliminary data.</text>
</comment>
<feature type="domain" description="DUF4240" evidence="1">
    <location>
        <begin position="1"/>
        <end position="127"/>
    </location>
</feature>
<dbReference type="RefSeq" id="WP_185526594.1">
    <property type="nucleotide sequence ID" value="NZ_JAARWN010000013.1"/>
</dbReference>
<evidence type="ECO:0000313" key="2">
    <source>
        <dbReference type="EMBL" id="MBC1937105.1"/>
    </source>
</evidence>
<evidence type="ECO:0000259" key="1">
    <source>
        <dbReference type="Pfam" id="PF14024"/>
    </source>
</evidence>
<organism evidence="2 3">
    <name type="scientific">Listeria grandensis</name>
    <dbReference type="NCBI Taxonomy" id="1494963"/>
    <lineage>
        <taxon>Bacteria</taxon>
        <taxon>Bacillati</taxon>
        <taxon>Bacillota</taxon>
        <taxon>Bacilli</taxon>
        <taxon>Bacillales</taxon>
        <taxon>Listeriaceae</taxon>
        <taxon>Listeria</taxon>
    </lineage>
</organism>
<sequence length="187" mass="21424">MNKKKFWKIIKKTIVRGGADIDERAEVLEKLLSKLKPDDIVKWQLILDEYLEVSKVDRLWAAAYLLNDGASDDGFDYFRAWLISLGEAGFLAILEDPDLLGELLQDGIDDDFLAEFEEIMYISSDVYLEKTGEDDEEVFFQACDQLALTTDEKSAIHADIILPEALEWDEDDDLESIFPKIARIKPE</sequence>
<proteinExistence type="predicted"/>
<gene>
    <name evidence="2" type="ORF">HCA69_12050</name>
</gene>
<evidence type="ECO:0000313" key="3">
    <source>
        <dbReference type="Proteomes" id="UP000535908"/>
    </source>
</evidence>
<name>A0A7X1CQJ3_9LIST</name>
<dbReference type="Pfam" id="PF14024">
    <property type="entry name" value="DUF4240"/>
    <property type="match status" value="1"/>
</dbReference>